<keyword evidence="5 12" id="KW-0067">ATP-binding</keyword>
<evidence type="ECO:0000256" key="4">
    <source>
        <dbReference type="ARBA" id="ARBA00022741"/>
    </source>
</evidence>
<dbReference type="InterPro" id="IPR017871">
    <property type="entry name" value="ABC_transporter-like_CS"/>
</dbReference>
<comment type="catalytic activity">
    <reaction evidence="9">
        <text>ATP + H2O = ADP + phosphate + H(+)</text>
        <dbReference type="Rhea" id="RHEA:13065"/>
        <dbReference type="ChEBI" id="CHEBI:15377"/>
        <dbReference type="ChEBI" id="CHEBI:15378"/>
        <dbReference type="ChEBI" id="CHEBI:30616"/>
        <dbReference type="ChEBI" id="CHEBI:43474"/>
        <dbReference type="ChEBI" id="CHEBI:456216"/>
    </reaction>
</comment>
<dbReference type="EMBL" id="FWFD01000003">
    <property type="protein sequence ID" value="SLM84678.1"/>
    <property type="molecule type" value="Genomic_DNA"/>
</dbReference>
<proteinExistence type="inferred from homology"/>
<dbReference type="InterPro" id="IPR018449">
    <property type="entry name" value="NIL_domain"/>
</dbReference>
<dbReference type="InterPro" id="IPR045865">
    <property type="entry name" value="ACT-like_dom_sf"/>
</dbReference>
<dbReference type="SUPFAM" id="SSF52540">
    <property type="entry name" value="P-loop containing nucleoside triphosphate hydrolases"/>
    <property type="match status" value="1"/>
</dbReference>
<dbReference type="Proteomes" id="UP000195918">
    <property type="component" value="Unassembled WGS sequence"/>
</dbReference>
<dbReference type="Pfam" id="PF09383">
    <property type="entry name" value="NIL"/>
    <property type="match status" value="1"/>
</dbReference>
<organism evidence="12 13">
    <name type="scientific">Vagococcus fluvialis bH819</name>
    <dbReference type="NCBI Taxonomy" id="1255619"/>
    <lineage>
        <taxon>Bacteria</taxon>
        <taxon>Bacillati</taxon>
        <taxon>Bacillota</taxon>
        <taxon>Bacilli</taxon>
        <taxon>Lactobacillales</taxon>
        <taxon>Enterococcaceae</taxon>
        <taxon>Vagococcus</taxon>
    </lineage>
</organism>
<evidence type="ECO:0000256" key="8">
    <source>
        <dbReference type="ARBA" id="ARBA00023136"/>
    </source>
</evidence>
<protein>
    <submittedName>
        <fullName evidence="12">Methionine ABC transporter ATP-binding protein</fullName>
    </submittedName>
</protein>
<evidence type="ECO:0000256" key="10">
    <source>
        <dbReference type="ARBA" id="ARBA00055994"/>
    </source>
</evidence>
<keyword evidence="6" id="KW-1278">Translocase</keyword>
<keyword evidence="3" id="KW-1003">Cell membrane</keyword>
<evidence type="ECO:0000313" key="13">
    <source>
        <dbReference type="Proteomes" id="UP000195918"/>
    </source>
</evidence>
<dbReference type="OrthoDB" id="9802264at2"/>
<evidence type="ECO:0000256" key="2">
    <source>
        <dbReference type="ARBA" id="ARBA00022448"/>
    </source>
</evidence>
<dbReference type="GO" id="GO:0006865">
    <property type="term" value="P:amino acid transport"/>
    <property type="evidence" value="ECO:0007669"/>
    <property type="project" value="UniProtKB-KW"/>
</dbReference>
<evidence type="ECO:0000259" key="11">
    <source>
        <dbReference type="PROSITE" id="PS50893"/>
    </source>
</evidence>
<keyword evidence="4" id="KW-0547">Nucleotide-binding</keyword>
<evidence type="ECO:0000256" key="5">
    <source>
        <dbReference type="ARBA" id="ARBA00022840"/>
    </source>
</evidence>
<dbReference type="InterPro" id="IPR003593">
    <property type="entry name" value="AAA+_ATPase"/>
</dbReference>
<keyword evidence="7" id="KW-0029">Amino-acid transport</keyword>
<feature type="domain" description="ABC transporter" evidence="11">
    <location>
        <begin position="2"/>
        <end position="241"/>
    </location>
</feature>
<dbReference type="Gene3D" id="3.30.70.260">
    <property type="match status" value="1"/>
</dbReference>
<dbReference type="SMART" id="SM00930">
    <property type="entry name" value="NIL"/>
    <property type="match status" value="1"/>
</dbReference>
<evidence type="ECO:0000256" key="1">
    <source>
        <dbReference type="ARBA" id="ARBA00005417"/>
    </source>
</evidence>
<dbReference type="InterPro" id="IPR003439">
    <property type="entry name" value="ABC_transporter-like_ATP-bd"/>
</dbReference>
<comment type="function">
    <text evidence="10">Part of the ABC transporter FtsEX involved in cellular division. Has ATPase activity. Essential for cell division and viability.</text>
</comment>
<evidence type="ECO:0000313" key="12">
    <source>
        <dbReference type="EMBL" id="SLM84678.1"/>
    </source>
</evidence>
<dbReference type="RefSeq" id="WP_086950332.1">
    <property type="nucleotide sequence ID" value="NZ_FWFD01000003.1"/>
</dbReference>
<dbReference type="SUPFAM" id="SSF55021">
    <property type="entry name" value="ACT-like"/>
    <property type="match status" value="1"/>
</dbReference>
<accession>A0A1X6WK89</accession>
<evidence type="ECO:0000256" key="3">
    <source>
        <dbReference type="ARBA" id="ARBA00022475"/>
    </source>
</evidence>
<sequence length="357" mass="40440">MIRLENIDVTFKQEKKEIQAVREVSLSVEKGEIYGIVGYSGAGKSTLVRVINLLQRPTRGEVKVRGTSLTKLSNKELREERKKTGMIFQHFNLMNQRTIYDNVDFSLKYSKLSKLDRRKKVLDLLKLVGLEDKIESYPNQLSGGQKQRVAIARALVNDPEILLCDEATSALDPKTTSQILDLLQELNEKLNLTIVLITHEMQVVKNICHRVAVMENGEVIEEKTTIDLFSHPEKQLTQDFIKTATHVDQALETILTHPVLSSLAPDEELVEFSYVGNQTAEPLIADLYSKFQVKTNILYGNIEIIQETPIGHLIVNLKGNSTQRSRALSYLEKQQVKVKTIKKTNEKQLISLVEGGF</sequence>
<dbReference type="InterPro" id="IPR050086">
    <property type="entry name" value="MetN_ABC_transporter-like"/>
</dbReference>
<dbReference type="PROSITE" id="PS50893">
    <property type="entry name" value="ABC_TRANSPORTER_2"/>
    <property type="match status" value="1"/>
</dbReference>
<dbReference type="GO" id="GO:0005524">
    <property type="term" value="F:ATP binding"/>
    <property type="evidence" value="ECO:0007669"/>
    <property type="project" value="UniProtKB-KW"/>
</dbReference>
<dbReference type="AlphaFoldDB" id="A0A1X6WK89"/>
<evidence type="ECO:0000256" key="9">
    <source>
        <dbReference type="ARBA" id="ARBA00049360"/>
    </source>
</evidence>
<dbReference type="FunFam" id="3.40.50.300:FF:000056">
    <property type="entry name" value="Cell division ATP-binding protein FtsE"/>
    <property type="match status" value="1"/>
</dbReference>
<evidence type="ECO:0000256" key="6">
    <source>
        <dbReference type="ARBA" id="ARBA00022967"/>
    </source>
</evidence>
<dbReference type="PANTHER" id="PTHR43166:SF30">
    <property type="entry name" value="METHIONINE IMPORT ATP-BINDING PROTEIN METN"/>
    <property type="match status" value="1"/>
</dbReference>
<evidence type="ECO:0000256" key="7">
    <source>
        <dbReference type="ARBA" id="ARBA00022970"/>
    </source>
</evidence>
<keyword evidence="8" id="KW-0472">Membrane</keyword>
<dbReference type="InterPro" id="IPR041701">
    <property type="entry name" value="MetN_ABC"/>
</dbReference>
<dbReference type="PANTHER" id="PTHR43166">
    <property type="entry name" value="AMINO ACID IMPORT ATP-BINDING PROTEIN"/>
    <property type="match status" value="1"/>
</dbReference>
<comment type="similarity">
    <text evidence="1">Belongs to the ABC transporter superfamily.</text>
</comment>
<keyword evidence="2" id="KW-0813">Transport</keyword>
<dbReference type="GO" id="GO:0005886">
    <property type="term" value="C:plasma membrane"/>
    <property type="evidence" value="ECO:0007669"/>
    <property type="project" value="UniProtKB-ARBA"/>
</dbReference>
<keyword evidence="13" id="KW-1185">Reference proteome</keyword>
<dbReference type="SMART" id="SM00382">
    <property type="entry name" value="AAA"/>
    <property type="match status" value="1"/>
</dbReference>
<dbReference type="InterPro" id="IPR027417">
    <property type="entry name" value="P-loop_NTPase"/>
</dbReference>
<dbReference type="PROSITE" id="PS00211">
    <property type="entry name" value="ABC_TRANSPORTER_1"/>
    <property type="match status" value="1"/>
</dbReference>
<dbReference type="GO" id="GO:0016887">
    <property type="term" value="F:ATP hydrolysis activity"/>
    <property type="evidence" value="ECO:0007669"/>
    <property type="project" value="InterPro"/>
</dbReference>
<name>A0A1X6WK89_9ENTE</name>
<reference evidence="13" key="1">
    <citation type="submission" date="2017-02" db="EMBL/GenBank/DDBJ databases">
        <authorList>
            <person name="Dridi B."/>
        </authorList>
    </citation>
    <scope>NUCLEOTIDE SEQUENCE [LARGE SCALE GENOMIC DNA]</scope>
    <source>
        <strain evidence="13">bH819</strain>
    </source>
</reference>
<dbReference type="CDD" id="cd03258">
    <property type="entry name" value="ABC_MetN_methionine_transporter"/>
    <property type="match status" value="1"/>
</dbReference>
<dbReference type="Gene3D" id="3.40.50.300">
    <property type="entry name" value="P-loop containing nucleotide triphosphate hydrolases"/>
    <property type="match status" value="1"/>
</dbReference>
<dbReference type="Pfam" id="PF00005">
    <property type="entry name" value="ABC_tran"/>
    <property type="match status" value="1"/>
</dbReference>
<gene>
    <name evidence="12" type="ORF">FM121_01200</name>
</gene>